<dbReference type="SUPFAM" id="SSF48317">
    <property type="entry name" value="Acid phosphatase/Vanadium-dependent haloperoxidase"/>
    <property type="match status" value="1"/>
</dbReference>
<evidence type="ECO:0000256" key="1">
    <source>
        <dbReference type="SAM" id="SignalP"/>
    </source>
</evidence>
<dbReference type="InterPro" id="IPR036938">
    <property type="entry name" value="PAP2/HPO_sf"/>
</dbReference>
<dbReference type="Gene3D" id="1.20.144.10">
    <property type="entry name" value="Phosphatidic acid phosphatase type 2/haloperoxidase"/>
    <property type="match status" value="1"/>
</dbReference>
<evidence type="ECO:0000313" key="3">
    <source>
        <dbReference type="EMBL" id="MCT2559265.1"/>
    </source>
</evidence>
<gene>
    <name evidence="3" type="ORF">N0B51_09740</name>
</gene>
<comment type="caution">
    <text evidence="3">The sequence shown here is derived from an EMBL/GenBank/DDBJ whole genome shotgun (WGS) entry which is preliminary data.</text>
</comment>
<dbReference type="InterPro" id="IPR000326">
    <property type="entry name" value="PAP2/HPO"/>
</dbReference>
<keyword evidence="1" id="KW-0732">Signal</keyword>
<sequence>MRTLRLAAAAAALALSAPAAASDKDWDTASTIGAVALGAWAVGVPAATGDARGALQSGLSVGAAYAVSTGLKEAFPETRPDGSDNRSFPSGHTAASFAAAASIYERRGPGDGIPAFALASFVGLARVEAHKHHWYDVVAGAGIGTASGLLLTHPLAEKRVALVPWVDSTGGGATVDFAF</sequence>
<feature type="domain" description="Phosphatidic acid phosphatase type 2/haloperoxidase" evidence="2">
    <location>
        <begin position="52"/>
        <end position="152"/>
    </location>
</feature>
<organism evidence="3 4">
    <name type="scientific">Tsuneonella litorea</name>
    <dbReference type="NCBI Taxonomy" id="2976475"/>
    <lineage>
        <taxon>Bacteria</taxon>
        <taxon>Pseudomonadati</taxon>
        <taxon>Pseudomonadota</taxon>
        <taxon>Alphaproteobacteria</taxon>
        <taxon>Sphingomonadales</taxon>
        <taxon>Erythrobacteraceae</taxon>
        <taxon>Tsuneonella</taxon>
    </lineage>
</organism>
<name>A0A9X2W1E9_9SPHN</name>
<dbReference type="Proteomes" id="UP001142648">
    <property type="component" value="Unassembled WGS sequence"/>
</dbReference>
<accession>A0A9X2W1E9</accession>
<evidence type="ECO:0000313" key="4">
    <source>
        <dbReference type="Proteomes" id="UP001142648"/>
    </source>
</evidence>
<dbReference type="EMBL" id="JAOAMV010000004">
    <property type="protein sequence ID" value="MCT2559265.1"/>
    <property type="molecule type" value="Genomic_DNA"/>
</dbReference>
<feature type="chain" id="PRO_5040862185" evidence="1">
    <location>
        <begin position="22"/>
        <end position="179"/>
    </location>
</feature>
<reference evidence="3" key="1">
    <citation type="submission" date="2022-09" db="EMBL/GenBank/DDBJ databases">
        <title>The genome sequence of Tsuneonella sp. YG55.</title>
        <authorList>
            <person name="Liu Y."/>
        </authorList>
    </citation>
    <scope>NUCLEOTIDE SEQUENCE</scope>
    <source>
        <strain evidence="3">YG55</strain>
    </source>
</reference>
<dbReference type="RefSeq" id="WP_259962138.1">
    <property type="nucleotide sequence ID" value="NZ_JAOAMV010000004.1"/>
</dbReference>
<keyword evidence="4" id="KW-1185">Reference proteome</keyword>
<dbReference type="SMART" id="SM00014">
    <property type="entry name" value="acidPPc"/>
    <property type="match status" value="1"/>
</dbReference>
<proteinExistence type="predicted"/>
<dbReference type="AlphaFoldDB" id="A0A9X2W1E9"/>
<feature type="signal peptide" evidence="1">
    <location>
        <begin position="1"/>
        <end position="21"/>
    </location>
</feature>
<dbReference type="Pfam" id="PF01569">
    <property type="entry name" value="PAP2"/>
    <property type="match status" value="1"/>
</dbReference>
<protein>
    <submittedName>
        <fullName evidence="3">Phosphatase PAP2 family protein</fullName>
    </submittedName>
</protein>
<evidence type="ECO:0000259" key="2">
    <source>
        <dbReference type="SMART" id="SM00014"/>
    </source>
</evidence>